<dbReference type="InterPro" id="IPR053876">
    <property type="entry name" value="Phage_int_M"/>
</dbReference>
<dbReference type="Proteomes" id="UP001595456">
    <property type="component" value="Unassembled WGS sequence"/>
</dbReference>
<name>A0ABV7E972_9SPHN</name>
<sequence>MPVVDIQPADVLVPIRKIERKGNRESARRCLQFVSRVGLSPKFLPATSRALSRYDAHR</sequence>
<keyword evidence="4" id="KW-1185">Reference proteome</keyword>
<evidence type="ECO:0000313" key="4">
    <source>
        <dbReference type="Proteomes" id="UP001595456"/>
    </source>
</evidence>
<protein>
    <recommendedName>
        <fullName evidence="2">Phage integrase central domain-containing protein</fullName>
    </recommendedName>
</protein>
<evidence type="ECO:0000256" key="1">
    <source>
        <dbReference type="ARBA" id="ARBA00023125"/>
    </source>
</evidence>
<feature type="domain" description="Phage integrase central" evidence="2">
    <location>
        <begin position="1"/>
        <end position="37"/>
    </location>
</feature>
<reference evidence="4" key="1">
    <citation type="journal article" date="2019" name="Int. J. Syst. Evol. Microbiol.">
        <title>The Global Catalogue of Microorganisms (GCM) 10K type strain sequencing project: providing services to taxonomists for standard genome sequencing and annotation.</title>
        <authorList>
            <consortium name="The Broad Institute Genomics Platform"/>
            <consortium name="The Broad Institute Genome Sequencing Center for Infectious Disease"/>
            <person name="Wu L."/>
            <person name="Ma J."/>
        </authorList>
    </citation>
    <scope>NUCLEOTIDE SEQUENCE [LARGE SCALE GENOMIC DNA]</scope>
    <source>
        <strain evidence="4">KCTC 52607</strain>
    </source>
</reference>
<dbReference type="Pfam" id="PF22022">
    <property type="entry name" value="Phage_int_M"/>
    <property type="match status" value="1"/>
</dbReference>
<keyword evidence="1" id="KW-0238">DNA-binding</keyword>
<organism evidence="3 4">
    <name type="scientific">Alteraurantiacibacter palmitatis</name>
    <dbReference type="NCBI Taxonomy" id="2054628"/>
    <lineage>
        <taxon>Bacteria</taxon>
        <taxon>Pseudomonadati</taxon>
        <taxon>Pseudomonadota</taxon>
        <taxon>Alphaproteobacteria</taxon>
        <taxon>Sphingomonadales</taxon>
        <taxon>Erythrobacteraceae</taxon>
        <taxon>Alteraurantiacibacter</taxon>
    </lineage>
</organism>
<gene>
    <name evidence="3" type="ORF">ACFODU_09245</name>
</gene>
<evidence type="ECO:0000259" key="2">
    <source>
        <dbReference type="Pfam" id="PF22022"/>
    </source>
</evidence>
<dbReference type="InterPro" id="IPR010998">
    <property type="entry name" value="Integrase_recombinase_N"/>
</dbReference>
<proteinExistence type="predicted"/>
<dbReference type="EMBL" id="JBHRST010000012">
    <property type="protein sequence ID" value="MFC3097980.1"/>
    <property type="molecule type" value="Genomic_DNA"/>
</dbReference>
<comment type="caution">
    <text evidence="3">The sequence shown here is derived from an EMBL/GenBank/DDBJ whole genome shotgun (WGS) entry which is preliminary data.</text>
</comment>
<feature type="non-terminal residue" evidence="3">
    <location>
        <position position="58"/>
    </location>
</feature>
<dbReference type="Gene3D" id="1.10.150.130">
    <property type="match status" value="1"/>
</dbReference>
<evidence type="ECO:0000313" key="3">
    <source>
        <dbReference type="EMBL" id="MFC3097980.1"/>
    </source>
</evidence>
<accession>A0ABV7E972</accession>